<name>A6GIB8_9BACT</name>
<dbReference type="OrthoDB" id="5762785at2"/>
<keyword evidence="3 6" id="KW-0812">Transmembrane</keyword>
<proteinExistence type="inferred from homology"/>
<dbReference type="InterPro" id="IPR000620">
    <property type="entry name" value="EamA_dom"/>
</dbReference>
<dbReference type="eggNOG" id="COG0697">
    <property type="taxonomic scope" value="Bacteria"/>
</dbReference>
<keyword evidence="4 6" id="KW-1133">Transmembrane helix</keyword>
<dbReference type="STRING" id="391625.PPSIR1_29685"/>
<comment type="similarity">
    <text evidence="2">Belongs to the EamA transporter family.</text>
</comment>
<feature type="transmembrane region" description="Helical" evidence="6">
    <location>
        <begin position="250"/>
        <end position="270"/>
    </location>
</feature>
<dbReference type="GO" id="GO:0016020">
    <property type="term" value="C:membrane"/>
    <property type="evidence" value="ECO:0007669"/>
    <property type="project" value="UniProtKB-SubCell"/>
</dbReference>
<dbReference type="EMBL" id="ABCS01000134">
    <property type="protein sequence ID" value="EDM74371.1"/>
    <property type="molecule type" value="Genomic_DNA"/>
</dbReference>
<feature type="domain" description="EamA" evidence="7">
    <location>
        <begin position="187"/>
        <end position="322"/>
    </location>
</feature>
<dbReference type="PANTHER" id="PTHR32322">
    <property type="entry name" value="INNER MEMBRANE TRANSPORTER"/>
    <property type="match status" value="1"/>
</dbReference>
<evidence type="ECO:0000256" key="6">
    <source>
        <dbReference type="SAM" id="Phobius"/>
    </source>
</evidence>
<dbReference type="InterPro" id="IPR050638">
    <property type="entry name" value="AA-Vitamin_Transporters"/>
</dbReference>
<evidence type="ECO:0000259" key="7">
    <source>
        <dbReference type="Pfam" id="PF00892"/>
    </source>
</evidence>
<evidence type="ECO:0000256" key="5">
    <source>
        <dbReference type="ARBA" id="ARBA00023136"/>
    </source>
</evidence>
<dbReference type="InterPro" id="IPR037185">
    <property type="entry name" value="EmrE-like"/>
</dbReference>
<protein>
    <recommendedName>
        <fullName evidence="7">EamA domain-containing protein</fullName>
    </recommendedName>
</protein>
<feature type="transmembrane region" description="Helical" evidence="6">
    <location>
        <begin position="105"/>
        <end position="127"/>
    </location>
</feature>
<dbReference type="Gene3D" id="1.10.3730.20">
    <property type="match status" value="1"/>
</dbReference>
<evidence type="ECO:0000256" key="1">
    <source>
        <dbReference type="ARBA" id="ARBA00004141"/>
    </source>
</evidence>
<feature type="domain" description="EamA" evidence="7">
    <location>
        <begin position="14"/>
        <end position="149"/>
    </location>
</feature>
<evidence type="ECO:0000256" key="4">
    <source>
        <dbReference type="ARBA" id="ARBA00022989"/>
    </source>
</evidence>
<dbReference type="AlphaFoldDB" id="A6GIB8"/>
<feature type="transmembrane region" description="Helical" evidence="6">
    <location>
        <begin position="305"/>
        <end position="322"/>
    </location>
</feature>
<evidence type="ECO:0000256" key="2">
    <source>
        <dbReference type="ARBA" id="ARBA00007362"/>
    </source>
</evidence>
<feature type="transmembrane region" description="Helical" evidence="6">
    <location>
        <begin position="77"/>
        <end position="99"/>
    </location>
</feature>
<dbReference type="RefSeq" id="WP_006976454.1">
    <property type="nucleotide sequence ID" value="NZ_ABCS01000134.1"/>
</dbReference>
<dbReference type="Proteomes" id="UP000005801">
    <property type="component" value="Unassembled WGS sequence"/>
</dbReference>
<feature type="transmembrane region" description="Helical" evidence="6">
    <location>
        <begin position="216"/>
        <end position="235"/>
    </location>
</feature>
<feature type="transmembrane region" description="Helical" evidence="6">
    <location>
        <begin position="45"/>
        <end position="65"/>
    </location>
</feature>
<comment type="subcellular location">
    <subcellularLocation>
        <location evidence="1">Membrane</location>
        <topology evidence="1">Multi-pass membrane protein</topology>
    </subcellularLocation>
</comment>
<evidence type="ECO:0000313" key="9">
    <source>
        <dbReference type="Proteomes" id="UP000005801"/>
    </source>
</evidence>
<keyword evidence="9" id="KW-1185">Reference proteome</keyword>
<keyword evidence="5 6" id="KW-0472">Membrane</keyword>
<evidence type="ECO:0000313" key="8">
    <source>
        <dbReference type="EMBL" id="EDM74371.1"/>
    </source>
</evidence>
<reference evidence="8 9" key="1">
    <citation type="submission" date="2007-06" db="EMBL/GenBank/DDBJ databases">
        <authorList>
            <person name="Shimkets L."/>
            <person name="Ferriera S."/>
            <person name="Johnson J."/>
            <person name="Kravitz S."/>
            <person name="Beeson K."/>
            <person name="Sutton G."/>
            <person name="Rogers Y.-H."/>
            <person name="Friedman R."/>
            <person name="Frazier M."/>
            <person name="Venter J.C."/>
        </authorList>
    </citation>
    <scope>NUCLEOTIDE SEQUENCE [LARGE SCALE GENOMIC DNA]</scope>
    <source>
        <strain evidence="8 9">SIR-1</strain>
    </source>
</reference>
<evidence type="ECO:0000256" key="3">
    <source>
        <dbReference type="ARBA" id="ARBA00022692"/>
    </source>
</evidence>
<gene>
    <name evidence="8" type="ORF">PPSIR1_29685</name>
</gene>
<dbReference type="SUPFAM" id="SSF103481">
    <property type="entry name" value="Multidrug resistance efflux transporter EmrE"/>
    <property type="match status" value="1"/>
</dbReference>
<accession>A6GIB8</accession>
<dbReference type="Pfam" id="PF00892">
    <property type="entry name" value="EamA"/>
    <property type="match status" value="2"/>
</dbReference>
<sequence length="324" mass="33644">MTPALLATTTALVLGPLMVLATSAGWSGLDVIRKELSGRFAPVPLIVLLNLGLLPTFAAWWWFGVPAGEGGVSDPGAYALVAGGALALQIIANLTFLLAVRVSPFSLTIPFLSLTPVFATIAGRLILAEQPRAVQIGGMVLVVLGALTLGLSEDAGDSDEGEDGEAGKPEPWPWYVRPLQIFAREPGAWMMTLVAACWGATASLDKIALGYASLPLHALTQVGGVTLAAALWLVIRGRTAELKVSEARDFRWLGLAIVFGTLAIGAQLLAIQHVMISMVETCKRAIGLASAVVLGRLMFGEAVTSAKIVAVVVMAAGVALISSG</sequence>
<organism evidence="8 9">
    <name type="scientific">Plesiocystis pacifica SIR-1</name>
    <dbReference type="NCBI Taxonomy" id="391625"/>
    <lineage>
        <taxon>Bacteria</taxon>
        <taxon>Pseudomonadati</taxon>
        <taxon>Myxococcota</taxon>
        <taxon>Polyangia</taxon>
        <taxon>Nannocystales</taxon>
        <taxon>Nannocystaceae</taxon>
        <taxon>Plesiocystis</taxon>
    </lineage>
</organism>
<comment type="caution">
    <text evidence="8">The sequence shown here is derived from an EMBL/GenBank/DDBJ whole genome shotgun (WGS) entry which is preliminary data.</text>
</comment>
<dbReference type="PANTHER" id="PTHR32322:SF2">
    <property type="entry name" value="EAMA DOMAIN-CONTAINING PROTEIN"/>
    <property type="match status" value="1"/>
</dbReference>